<organism evidence="2 3">
    <name type="scientific">Saccharothrix syringae</name>
    <name type="common">Nocardiopsis syringae</name>
    <dbReference type="NCBI Taxonomy" id="103733"/>
    <lineage>
        <taxon>Bacteria</taxon>
        <taxon>Bacillati</taxon>
        <taxon>Actinomycetota</taxon>
        <taxon>Actinomycetes</taxon>
        <taxon>Pseudonocardiales</taxon>
        <taxon>Pseudonocardiaceae</taxon>
        <taxon>Saccharothrix</taxon>
    </lineage>
</organism>
<evidence type="ECO:0008006" key="4">
    <source>
        <dbReference type="Google" id="ProtNLM"/>
    </source>
</evidence>
<gene>
    <name evidence="2" type="ORF">EKG83_13765</name>
</gene>
<sequence>MTTATTRRPVGRTSRRRLLLAAAPTALAATALLTGIARGAVGVSFSSDTPFTITLDRLEATGFGLGLSASTAAPGTATLLTRLGSAEITGLCQSASIDLPVIGTVTTVLRAPHATATDLVLETRHIAGALDLRQFALGPTAPSATVDYQAATVTLQDATISAGAATAGTFKLDGVDIGHQVGGEGCRTGADR</sequence>
<reference evidence="3" key="1">
    <citation type="journal article" date="2021" name="Curr. Microbiol.">
        <title>Complete genome of nocamycin-producing strain Saccharothrix syringae NRRL B-16468 reveals the biosynthetic potential for secondary metabolites.</title>
        <authorList>
            <person name="Mo X."/>
            <person name="Yang S."/>
        </authorList>
    </citation>
    <scope>NUCLEOTIDE SEQUENCE [LARGE SCALE GENOMIC DNA]</scope>
    <source>
        <strain evidence="3">ATCC 51364 / DSM 43886 / JCM 6844 / KCTC 9398 / NBRC 14523 / NRRL B-16468 / INA 2240</strain>
    </source>
</reference>
<dbReference type="AlphaFoldDB" id="A0A5Q0GWT1"/>
<dbReference type="InterPro" id="IPR046198">
    <property type="entry name" value="DUF6230"/>
</dbReference>
<dbReference type="Proteomes" id="UP000325787">
    <property type="component" value="Chromosome"/>
</dbReference>
<dbReference type="Pfam" id="PF19741">
    <property type="entry name" value="DUF6230"/>
    <property type="match status" value="1"/>
</dbReference>
<evidence type="ECO:0000256" key="1">
    <source>
        <dbReference type="SAM" id="SignalP"/>
    </source>
</evidence>
<dbReference type="RefSeq" id="WP_033434560.1">
    <property type="nucleotide sequence ID" value="NZ_CP034550.1"/>
</dbReference>
<keyword evidence="1" id="KW-0732">Signal</keyword>
<accession>A0A5Q0GWT1</accession>
<dbReference type="EMBL" id="CP034550">
    <property type="protein sequence ID" value="QFZ18408.1"/>
    <property type="molecule type" value="Genomic_DNA"/>
</dbReference>
<name>A0A5Q0GWT1_SACSY</name>
<evidence type="ECO:0000313" key="2">
    <source>
        <dbReference type="EMBL" id="QFZ18408.1"/>
    </source>
</evidence>
<feature type="chain" id="PRO_5024993989" description="Cholesterol esterase" evidence="1">
    <location>
        <begin position="29"/>
        <end position="192"/>
    </location>
</feature>
<dbReference type="KEGG" id="ssyi:EKG83_13765"/>
<keyword evidence="3" id="KW-1185">Reference proteome</keyword>
<protein>
    <recommendedName>
        <fullName evidence="4">Cholesterol esterase</fullName>
    </recommendedName>
</protein>
<evidence type="ECO:0000313" key="3">
    <source>
        <dbReference type="Proteomes" id="UP000325787"/>
    </source>
</evidence>
<feature type="signal peptide" evidence="1">
    <location>
        <begin position="1"/>
        <end position="28"/>
    </location>
</feature>
<dbReference type="OrthoDB" id="3696080at2"/>
<proteinExistence type="predicted"/>